<dbReference type="EMBL" id="NGMO01000002">
    <property type="protein sequence ID" value="OTP10967.1"/>
    <property type="molecule type" value="Genomic_DNA"/>
</dbReference>
<comment type="caution">
    <text evidence="2">The sequence shown here is derived from an EMBL/GenBank/DDBJ whole genome shotgun (WGS) entry which is preliminary data.</text>
</comment>
<dbReference type="RefSeq" id="WP_086284278.1">
    <property type="nucleotide sequence ID" value="NZ_NGMO01000002.1"/>
</dbReference>
<dbReference type="STRING" id="1987383.A5844_001101"/>
<protein>
    <submittedName>
        <fullName evidence="2">Uncharacterized protein</fullName>
    </submittedName>
</protein>
<accession>A0A242JZX6</accession>
<organism evidence="2 3">
    <name type="scientific">Candidatus Enterococcus wittei</name>
    <dbReference type="NCBI Taxonomy" id="1987383"/>
    <lineage>
        <taxon>Bacteria</taxon>
        <taxon>Bacillati</taxon>
        <taxon>Bacillota</taxon>
        <taxon>Bacilli</taxon>
        <taxon>Lactobacillales</taxon>
        <taxon>Enterococcaceae</taxon>
        <taxon>Enterococcus</taxon>
    </lineage>
</organism>
<feature type="non-terminal residue" evidence="2">
    <location>
        <position position="1"/>
    </location>
</feature>
<proteinExistence type="predicted"/>
<reference evidence="2 3" key="1">
    <citation type="submission" date="2017-05" db="EMBL/GenBank/DDBJ databases">
        <title>The Genome Sequence of Enterococcus sp. 10A9_DIV0425.</title>
        <authorList>
            <consortium name="The Broad Institute Genomics Platform"/>
            <consortium name="The Broad Institute Genomic Center for Infectious Diseases"/>
            <person name="Earl A."/>
            <person name="Manson A."/>
            <person name="Schwartman J."/>
            <person name="Gilmore M."/>
            <person name="Abouelleil A."/>
            <person name="Cao P."/>
            <person name="Chapman S."/>
            <person name="Cusick C."/>
            <person name="Shea T."/>
            <person name="Young S."/>
            <person name="Neafsey D."/>
            <person name="Nusbaum C."/>
            <person name="Birren B."/>
        </authorList>
    </citation>
    <scope>NUCLEOTIDE SEQUENCE [LARGE SCALE GENOMIC DNA]</scope>
    <source>
        <strain evidence="2 3">10A9_DIV0425</strain>
    </source>
</reference>
<name>A0A242JZX6_9ENTE</name>
<evidence type="ECO:0000313" key="3">
    <source>
        <dbReference type="Proteomes" id="UP000194933"/>
    </source>
</evidence>
<sequence>TYIKMIENDQDDFFIEKERKAKIIQSLERTKAFDDFERKEQLQTVFEEMSNDDPTDFMLFLSTVSSTKHNVNSIHLCGFTVYKKNEHFLVMKVDKQRSFDNETVTCFKIPSGHIVELSQLFWGERGYVRRGTEDIFKSLADLSSEVKAIPAITMQHQKTENCVTSEVEASLRTILFNCRTDIFNLSEKAKVTPKWNLGHYEPTIEMRKRFVTAMKGEDEGWDQHFDYLFDYYLCRKGKLVSGSSLATCARDVIRCLEIQEAFSMDTYISEMLKNGGQIPMENGPFKEEKIRGIDPSNMLNHRSIKEVDYVILRNAIEGNEYKIKLLNERLPFIKIQRAEEITRYIISRLEDKNQEIDAEIQRRKEIEMKAKEFEKRVDMLALTLSLKENDQFFQTGKCYQLLFSTYIKMIENDRNDFFIEKDRKEKIIQSLERTKAFYDFVNIEQLQSVFEKMINDDPTDFMLFPIAFLTSLDKTKSHLCGFTVYKKNEDFLVMKVDKDRSFDNKNVTYFKIPSKNTEKLSRLFFETCHYIKILEPFAIFLSLLDLSNGFKTIPAITMQHQKTRNCVVSEVEASLRMILFNCRTDILSLSEKAKVTPKWNLAHSESTLEMRKRFLFAVKGEHKDWNRNFGYIFDYYLYRKGKLGEGNYSYDKKLSSLWYEEIQSIFSMDLYILETLNNGGQIRKTGVPLLQKNISGIDPPQILYGRKIKKIDSMDLLEYALTKNTDKINLFKARLSSMKIPRAKEITRYIISCLKYKNKEIELEIQRREEIKKRRENEKYSKQTLNQLVSKVTPNRSVSHSQSISGTLNEESTLSFLIGRAFAYLIGKRSENESQKRESLVNKNKGSISRWCK</sequence>
<dbReference type="AlphaFoldDB" id="A0A242JZX6"/>
<feature type="coiled-coil region" evidence="1">
    <location>
        <begin position="346"/>
        <end position="376"/>
    </location>
</feature>
<gene>
    <name evidence="2" type="ORF">A5844_001101</name>
</gene>
<evidence type="ECO:0000256" key="1">
    <source>
        <dbReference type="SAM" id="Coils"/>
    </source>
</evidence>
<keyword evidence="3" id="KW-1185">Reference proteome</keyword>
<keyword evidence="1" id="KW-0175">Coiled coil</keyword>
<evidence type="ECO:0000313" key="2">
    <source>
        <dbReference type="EMBL" id="OTP10967.1"/>
    </source>
</evidence>
<dbReference type="Proteomes" id="UP000194933">
    <property type="component" value="Unassembled WGS sequence"/>
</dbReference>